<feature type="region of interest" description="Disordered" evidence="1">
    <location>
        <begin position="88"/>
        <end position="117"/>
    </location>
</feature>
<protein>
    <submittedName>
        <fullName evidence="3">Uncharacterized protein</fullName>
    </submittedName>
</protein>
<name>A0A238Y136_9ACTN</name>
<sequence>MTAAPARVGAGSSPERARRPRWRRLAGPLLSVVLVAAVFFWFLPQFTSLSDVWTSVKAMSWTEVGVLLLAAVWNLATYQFVVVSTMPGLPSGRPPSRPRRRQPCPTPWSAVRRSLSA</sequence>
<dbReference type="AlphaFoldDB" id="A0A238Y136"/>
<gene>
    <name evidence="3" type="ORF">SAMN06272737_11730</name>
</gene>
<feature type="transmembrane region" description="Helical" evidence="2">
    <location>
        <begin position="64"/>
        <end position="89"/>
    </location>
</feature>
<organism evidence="3 4">
    <name type="scientific">Blastococcus mobilis</name>
    <dbReference type="NCBI Taxonomy" id="1938746"/>
    <lineage>
        <taxon>Bacteria</taxon>
        <taxon>Bacillati</taxon>
        <taxon>Actinomycetota</taxon>
        <taxon>Actinomycetes</taxon>
        <taxon>Geodermatophilales</taxon>
        <taxon>Geodermatophilaceae</taxon>
        <taxon>Blastococcus</taxon>
    </lineage>
</organism>
<reference evidence="3 4" key="1">
    <citation type="submission" date="2017-06" db="EMBL/GenBank/DDBJ databases">
        <authorList>
            <person name="Kim H.J."/>
            <person name="Triplett B.A."/>
        </authorList>
    </citation>
    <scope>NUCLEOTIDE SEQUENCE [LARGE SCALE GENOMIC DNA]</scope>
    <source>
        <strain evidence="3 4">DSM 44272</strain>
    </source>
</reference>
<feature type="transmembrane region" description="Helical" evidence="2">
    <location>
        <begin position="25"/>
        <end position="44"/>
    </location>
</feature>
<proteinExistence type="predicted"/>
<evidence type="ECO:0000256" key="2">
    <source>
        <dbReference type="SAM" id="Phobius"/>
    </source>
</evidence>
<dbReference type="RefSeq" id="WP_254920678.1">
    <property type="nucleotide sequence ID" value="NZ_FZNO01000017.1"/>
</dbReference>
<keyword evidence="2" id="KW-1133">Transmembrane helix</keyword>
<keyword evidence="2" id="KW-0472">Membrane</keyword>
<evidence type="ECO:0000313" key="4">
    <source>
        <dbReference type="Proteomes" id="UP000198403"/>
    </source>
</evidence>
<keyword evidence="4" id="KW-1185">Reference proteome</keyword>
<evidence type="ECO:0000256" key="1">
    <source>
        <dbReference type="SAM" id="MobiDB-lite"/>
    </source>
</evidence>
<keyword evidence="2" id="KW-0812">Transmembrane</keyword>
<evidence type="ECO:0000313" key="3">
    <source>
        <dbReference type="EMBL" id="SNR64935.1"/>
    </source>
</evidence>
<accession>A0A238Y136</accession>
<dbReference type="EMBL" id="FZNO01000017">
    <property type="protein sequence ID" value="SNR64935.1"/>
    <property type="molecule type" value="Genomic_DNA"/>
</dbReference>
<dbReference type="Proteomes" id="UP000198403">
    <property type="component" value="Unassembled WGS sequence"/>
</dbReference>